<keyword evidence="1" id="KW-0732">Signal</keyword>
<evidence type="ECO:0000313" key="3">
    <source>
        <dbReference type="Proteomes" id="UP000092498"/>
    </source>
</evidence>
<dbReference type="InParanoid" id="A0A1B1ALQ1"/>
<dbReference type="OrthoDB" id="9843368at2"/>
<feature type="chain" id="PRO_5008518996" description="Lipoprotein" evidence="1">
    <location>
        <begin position="22"/>
        <end position="192"/>
    </location>
</feature>
<feature type="signal peptide" evidence="1">
    <location>
        <begin position="1"/>
        <end position="21"/>
    </location>
</feature>
<proteinExistence type="predicted"/>
<reference evidence="2 3" key="1">
    <citation type="submission" date="2015-11" db="EMBL/GenBank/DDBJ databases">
        <title>Whole-Genome Sequence of Candidatus Oderbacter manganicum from the National Park Lower Oder Valley, Germany.</title>
        <authorList>
            <person name="Braun B."/>
            <person name="Liere K."/>
            <person name="Szewzyk U."/>
        </authorList>
    </citation>
    <scope>NUCLEOTIDE SEQUENCE [LARGE SCALE GENOMIC DNA]</scope>
    <source>
        <strain evidence="2 3">OTSz_A_272</strain>
    </source>
</reference>
<dbReference type="PROSITE" id="PS51257">
    <property type="entry name" value="PROKAR_LIPOPROTEIN"/>
    <property type="match status" value="1"/>
</dbReference>
<dbReference type="KEGG" id="cbot:ATE48_16815"/>
<evidence type="ECO:0000313" key="2">
    <source>
        <dbReference type="EMBL" id="ANP47451.1"/>
    </source>
</evidence>
<dbReference type="STRING" id="1759059.ATE48_16815"/>
<sequence>MKRIGVSLMALGLIACTPAPAPEAPTTSTEIPVAGTSVRAGCDANATRDWSAVGSQYYIVEAEAHGATCPEAVATIRIKSTEGQVLFTHDYPIRDVSLAFRPNNDQTGLRDEIDSWTQNVSETGSAGELPVWPSGAARPPGFQPAVARNVYEQARGNQSALFCYPDGSESNACVAVSGTTATLLGSKTPESD</sequence>
<name>A0A1B1ALQ1_9PROT</name>
<dbReference type="Proteomes" id="UP000092498">
    <property type="component" value="Chromosome"/>
</dbReference>
<evidence type="ECO:0008006" key="4">
    <source>
        <dbReference type="Google" id="ProtNLM"/>
    </source>
</evidence>
<dbReference type="EMBL" id="CP013244">
    <property type="protein sequence ID" value="ANP47451.1"/>
    <property type="molecule type" value="Genomic_DNA"/>
</dbReference>
<keyword evidence="3" id="KW-1185">Reference proteome</keyword>
<accession>A0A1B1ALQ1</accession>
<gene>
    <name evidence="2" type="ORF">ATE48_16815</name>
</gene>
<protein>
    <recommendedName>
        <fullName evidence="4">Lipoprotein</fullName>
    </recommendedName>
</protein>
<organism evidence="2 3">
    <name type="scientific">Candidatus Viadribacter manganicus</name>
    <dbReference type="NCBI Taxonomy" id="1759059"/>
    <lineage>
        <taxon>Bacteria</taxon>
        <taxon>Pseudomonadati</taxon>
        <taxon>Pseudomonadota</taxon>
        <taxon>Alphaproteobacteria</taxon>
        <taxon>Hyphomonadales</taxon>
        <taxon>Hyphomonadaceae</taxon>
        <taxon>Candidatus Viadribacter</taxon>
    </lineage>
</organism>
<dbReference type="AlphaFoldDB" id="A0A1B1ALQ1"/>
<dbReference type="RefSeq" id="WP_066773593.1">
    <property type="nucleotide sequence ID" value="NZ_CP013244.1"/>
</dbReference>
<evidence type="ECO:0000256" key="1">
    <source>
        <dbReference type="SAM" id="SignalP"/>
    </source>
</evidence>